<comment type="similarity">
    <text evidence="1">Belongs to the RRP7 family.</text>
</comment>
<dbReference type="RefSeq" id="XP_031850631.1">
    <property type="nucleotide sequence ID" value="XM_031994740.1"/>
</dbReference>
<feature type="domain" description="Rrp7 RRM-like N-terminal" evidence="3">
    <location>
        <begin position="10"/>
        <end position="85"/>
    </location>
</feature>
<dbReference type="PANTHER" id="PTHR13191:SF0">
    <property type="entry name" value="RIBOSOMAL RNA-PROCESSING PROTEIN 7 HOMOLOG A-RELATED"/>
    <property type="match status" value="1"/>
</dbReference>
<evidence type="ECO:0000256" key="1">
    <source>
        <dbReference type="ARBA" id="ARBA00006110"/>
    </source>
</evidence>
<feature type="domain" description="Ribosomal RNA-processing protein 7 C-terminal" evidence="2">
    <location>
        <begin position="138"/>
        <end position="259"/>
    </location>
</feature>
<evidence type="ECO:0008006" key="6">
    <source>
        <dbReference type="Google" id="ProtNLM"/>
    </source>
</evidence>
<proteinExistence type="inferred from homology"/>
<keyword evidence="5" id="KW-1185">Reference proteome</keyword>
<dbReference type="GO" id="GO:0000028">
    <property type="term" value="P:ribosomal small subunit assembly"/>
    <property type="evidence" value="ECO:0007669"/>
    <property type="project" value="TreeGrafter"/>
</dbReference>
<evidence type="ECO:0000313" key="4">
    <source>
        <dbReference type="EMBL" id="VVT43503.1"/>
    </source>
</evidence>
<organism evidence="4 5">
    <name type="scientific">Magnusiomyces paraingens</name>
    <dbReference type="NCBI Taxonomy" id="2606893"/>
    <lineage>
        <taxon>Eukaryota</taxon>
        <taxon>Fungi</taxon>
        <taxon>Dikarya</taxon>
        <taxon>Ascomycota</taxon>
        <taxon>Saccharomycotina</taxon>
        <taxon>Dipodascomycetes</taxon>
        <taxon>Dipodascales</taxon>
        <taxon>Dipodascaceae</taxon>
        <taxon>Magnusiomyces</taxon>
    </lineage>
</organism>
<dbReference type="GO" id="GO:0032545">
    <property type="term" value="C:CURI complex"/>
    <property type="evidence" value="ECO:0007669"/>
    <property type="project" value="TreeGrafter"/>
</dbReference>
<dbReference type="PANTHER" id="PTHR13191">
    <property type="entry name" value="RIBOSOMAL RNA PROCESSING PROTEIN 7-RELATED"/>
    <property type="match status" value="1"/>
</dbReference>
<gene>
    <name evidence="4" type="ORF">SAPINGB_P000015</name>
</gene>
<dbReference type="InterPro" id="IPR024326">
    <property type="entry name" value="RRP7_C"/>
</dbReference>
<dbReference type="GO" id="GO:0034456">
    <property type="term" value="C:UTP-C complex"/>
    <property type="evidence" value="ECO:0007669"/>
    <property type="project" value="TreeGrafter"/>
</dbReference>
<accession>A0A5E8AWF7</accession>
<dbReference type="Pfam" id="PF12923">
    <property type="entry name" value="RRP7"/>
    <property type="match status" value="1"/>
</dbReference>
<dbReference type="GO" id="GO:0006364">
    <property type="term" value="P:rRNA processing"/>
    <property type="evidence" value="ECO:0007669"/>
    <property type="project" value="TreeGrafter"/>
</dbReference>
<protein>
    <recommendedName>
        <fullName evidence="6">RRM domain-containing protein</fullName>
    </recommendedName>
</protein>
<dbReference type="Gene3D" id="6.10.250.1770">
    <property type="match status" value="1"/>
</dbReference>
<name>A0A5E8AWF7_9ASCO</name>
<evidence type="ECO:0000313" key="5">
    <source>
        <dbReference type="Proteomes" id="UP000398389"/>
    </source>
</evidence>
<sequence>MRQISFPEQINGYTVTPVSLSKEKKNPVYHVIYLKKHDMKSLVDNEHSEEGRVVYAVNLPISSSIDQIKSFCQDVAGVIVEDYRPETGNRAQIVFVDKASCSRFLSKAKQLYKLDKDVYIWPNDDSGYKKYISKGFEKFTDPVTLMKSVNEFMNAYNEAEEREKRSRRSKSGLVDEDGFTLVVSNARGSKASIAAQTSATQAKLKLEADKRNKKSQMVDFYRFQIREQKKKATNDLLKKFNEDREKITEMRQKNRFKPY</sequence>
<dbReference type="EMBL" id="CABVLU010000001">
    <property type="protein sequence ID" value="VVT43503.1"/>
    <property type="molecule type" value="Genomic_DNA"/>
</dbReference>
<dbReference type="OrthoDB" id="5390at2759"/>
<dbReference type="InterPro" id="IPR040446">
    <property type="entry name" value="RRP7"/>
</dbReference>
<evidence type="ECO:0000259" key="2">
    <source>
        <dbReference type="Pfam" id="PF12923"/>
    </source>
</evidence>
<dbReference type="Proteomes" id="UP000398389">
    <property type="component" value="Unassembled WGS sequence"/>
</dbReference>
<dbReference type="GeneID" id="43578840"/>
<reference evidence="4 5" key="1">
    <citation type="submission" date="2019-09" db="EMBL/GenBank/DDBJ databases">
        <authorList>
            <person name="Brejova B."/>
        </authorList>
    </citation>
    <scope>NUCLEOTIDE SEQUENCE [LARGE SCALE GENOMIC DNA]</scope>
</reference>
<dbReference type="InterPro" id="IPR040447">
    <property type="entry name" value="RRM_Rrp7"/>
</dbReference>
<evidence type="ECO:0000259" key="3">
    <source>
        <dbReference type="Pfam" id="PF17799"/>
    </source>
</evidence>
<dbReference type="AlphaFoldDB" id="A0A5E8AWF7"/>
<dbReference type="Pfam" id="PF17799">
    <property type="entry name" value="RRM_Rrp7"/>
    <property type="match status" value="1"/>
</dbReference>